<dbReference type="HAMAP" id="MF_00095">
    <property type="entry name" value="SfsA"/>
    <property type="match status" value="1"/>
</dbReference>
<dbReference type="Gene3D" id="3.40.1350.60">
    <property type="match status" value="1"/>
</dbReference>
<dbReference type="CDD" id="cd22359">
    <property type="entry name" value="SfsA-like_bacterial"/>
    <property type="match status" value="1"/>
</dbReference>
<dbReference type="eggNOG" id="COG1489">
    <property type="taxonomic scope" value="Bacteria"/>
</dbReference>
<sequence length="241" mass="26365">MRLSEQPLADASLIKRRNRFVAEVRLADGSETIAHVPNTGRMGELMLPGAALRLSFNPAPNRKTDYTLLAVSYQDRWVCIDATMANRLAYEYFVSLPEINDLRREVTRGDSRFDLAGTFDGRPGAIEVKSVNLVVKCGGRACACFPDAPTARGRKHLRSLIDGVRAGYADGLCFVVQREDAVCVIPNEATDSEFAALLREGISAGLCVTALRCQVTRDEISITGELPVDAFASNKGMIKRI</sequence>
<feature type="domain" description="SfsA N-terminal OB" evidence="3">
    <location>
        <begin position="14"/>
        <end position="80"/>
    </location>
</feature>
<dbReference type="InterPro" id="IPR005224">
    <property type="entry name" value="SfsA"/>
</dbReference>
<dbReference type="PANTHER" id="PTHR30545:SF2">
    <property type="entry name" value="SUGAR FERMENTATION STIMULATION PROTEIN A"/>
    <property type="match status" value="1"/>
</dbReference>
<dbReference type="AlphaFoldDB" id="E6MG82"/>
<reference evidence="4 5" key="1">
    <citation type="submission" date="2010-12" db="EMBL/GenBank/DDBJ databases">
        <authorList>
            <person name="Muzny D."/>
            <person name="Qin X."/>
            <person name="Deng J."/>
            <person name="Jiang H."/>
            <person name="Liu Y."/>
            <person name="Qu J."/>
            <person name="Song X.-Z."/>
            <person name="Zhang L."/>
            <person name="Thornton R."/>
            <person name="Coyle M."/>
            <person name="Francisco L."/>
            <person name="Jackson L."/>
            <person name="Javaid M."/>
            <person name="Korchina V."/>
            <person name="Kovar C."/>
            <person name="Mata R."/>
            <person name="Mathew T."/>
            <person name="Ngo R."/>
            <person name="Nguyen L."/>
            <person name="Nguyen N."/>
            <person name="Okwuonu G."/>
            <person name="Ongeri F."/>
            <person name="Pham C."/>
            <person name="Simmons D."/>
            <person name="Wilczek-Boney K."/>
            <person name="Hale W."/>
            <person name="Jakkamsetti A."/>
            <person name="Pham P."/>
            <person name="Ruth R."/>
            <person name="San Lucas F."/>
            <person name="Warren J."/>
            <person name="Zhang J."/>
            <person name="Zhao Z."/>
            <person name="Zhou C."/>
            <person name="Zhu D."/>
            <person name="Lee S."/>
            <person name="Bess C."/>
            <person name="Blankenburg K."/>
            <person name="Forbes L."/>
            <person name="Fu Q."/>
            <person name="Gubbala S."/>
            <person name="Hirani K."/>
            <person name="Jayaseelan J.C."/>
            <person name="Lara F."/>
            <person name="Munidasa M."/>
            <person name="Palculict T."/>
            <person name="Patil S."/>
            <person name="Pu L.-L."/>
            <person name="Saada N."/>
            <person name="Tang L."/>
            <person name="Weissenberger G."/>
            <person name="Zhu Y."/>
            <person name="Hemphill L."/>
            <person name="Shang Y."/>
            <person name="Youmans B."/>
            <person name="Ayvaz T."/>
            <person name="Ross M."/>
            <person name="Santibanez J."/>
            <person name="Aqrawi P."/>
            <person name="Gross S."/>
            <person name="Joshi V."/>
            <person name="Fowler G."/>
            <person name="Nazareth L."/>
            <person name="Reid J."/>
            <person name="Worley K."/>
            <person name="Petrosino J."/>
            <person name="Highlander S."/>
            <person name="Gibbs R."/>
        </authorList>
    </citation>
    <scope>NUCLEOTIDE SEQUENCE [LARGE SCALE GENOMIC DNA]</scope>
    <source>
        <strain evidence="4 5">ATCC 23263</strain>
    </source>
</reference>
<dbReference type="GO" id="GO:0003677">
    <property type="term" value="F:DNA binding"/>
    <property type="evidence" value="ECO:0007669"/>
    <property type="project" value="InterPro"/>
</dbReference>
<dbReference type="STRING" id="887929.HMP0721_1015"/>
<dbReference type="Gene3D" id="2.40.50.580">
    <property type="match status" value="1"/>
</dbReference>
<comment type="caution">
    <text evidence="4">The sequence shown here is derived from an EMBL/GenBank/DDBJ whole genome shotgun (WGS) entry which is preliminary data.</text>
</comment>
<organism evidence="4 5">
    <name type="scientific">Pseudoramibacter alactolyticus ATCC 23263</name>
    <dbReference type="NCBI Taxonomy" id="887929"/>
    <lineage>
        <taxon>Bacteria</taxon>
        <taxon>Bacillati</taxon>
        <taxon>Bacillota</taxon>
        <taxon>Clostridia</taxon>
        <taxon>Eubacteriales</taxon>
        <taxon>Eubacteriaceae</taxon>
        <taxon>Pseudoramibacter</taxon>
    </lineage>
</organism>
<evidence type="ECO:0000259" key="3">
    <source>
        <dbReference type="Pfam" id="PF17746"/>
    </source>
</evidence>
<evidence type="ECO:0000256" key="1">
    <source>
        <dbReference type="HAMAP-Rule" id="MF_00095"/>
    </source>
</evidence>
<feature type="domain" description="Sugar fermentation stimulation protein C-terminal" evidence="2">
    <location>
        <begin position="87"/>
        <end position="218"/>
    </location>
</feature>
<evidence type="ECO:0000313" key="4">
    <source>
        <dbReference type="EMBL" id="EFV01622.1"/>
    </source>
</evidence>
<accession>E6MG82</accession>
<gene>
    <name evidence="1 4" type="primary">sfsA</name>
    <name evidence="4" type="ORF">HMP0721_1015</name>
</gene>
<name>E6MG82_9FIRM</name>
<dbReference type="OrthoDB" id="9802365at2"/>
<dbReference type="NCBIfam" id="TIGR00230">
    <property type="entry name" value="sfsA"/>
    <property type="match status" value="1"/>
</dbReference>
<dbReference type="Proteomes" id="UP000004754">
    <property type="component" value="Unassembled WGS sequence"/>
</dbReference>
<comment type="similarity">
    <text evidence="1">Belongs to the SfsA family.</text>
</comment>
<proteinExistence type="inferred from homology"/>
<keyword evidence="5" id="KW-1185">Reference proteome</keyword>
<protein>
    <recommendedName>
        <fullName evidence="1">Sugar fermentation stimulation protein homolog</fullName>
    </recommendedName>
</protein>
<dbReference type="RefSeq" id="WP_006598439.1">
    <property type="nucleotide sequence ID" value="NZ_GL622359.1"/>
</dbReference>
<evidence type="ECO:0000313" key="5">
    <source>
        <dbReference type="Proteomes" id="UP000004754"/>
    </source>
</evidence>
<evidence type="ECO:0000259" key="2">
    <source>
        <dbReference type="Pfam" id="PF03749"/>
    </source>
</evidence>
<dbReference type="Pfam" id="PF03749">
    <property type="entry name" value="SfsA"/>
    <property type="match status" value="1"/>
</dbReference>
<dbReference type="InterPro" id="IPR041465">
    <property type="entry name" value="SfsA_N"/>
</dbReference>
<dbReference type="PANTHER" id="PTHR30545">
    <property type="entry name" value="SUGAR FERMENTATION STIMULATION PROTEIN A"/>
    <property type="match status" value="1"/>
</dbReference>
<dbReference type="HOGENOM" id="CLU_052299_1_0_9"/>
<dbReference type="InterPro" id="IPR040452">
    <property type="entry name" value="SfsA_C"/>
</dbReference>
<dbReference type="Pfam" id="PF17746">
    <property type="entry name" value="SfsA_N"/>
    <property type="match status" value="1"/>
</dbReference>
<dbReference type="EMBL" id="AEQN01000016">
    <property type="protein sequence ID" value="EFV01622.1"/>
    <property type="molecule type" value="Genomic_DNA"/>
</dbReference>